<evidence type="ECO:0000256" key="6">
    <source>
        <dbReference type="ARBA" id="ARBA00022989"/>
    </source>
</evidence>
<evidence type="ECO:0000256" key="7">
    <source>
        <dbReference type="ARBA" id="ARBA00023136"/>
    </source>
</evidence>
<evidence type="ECO:0000256" key="8">
    <source>
        <dbReference type="ARBA" id="ARBA00026081"/>
    </source>
</evidence>
<comment type="subunit">
    <text evidence="8">Component of the lipopolysaccharide transport and assembly complex. The LptBFG transporter is composed of two ATP-binding proteins (LptB) and two transmembrane proteins (LptF and LptG).</text>
</comment>
<dbReference type="PANTHER" id="PTHR33529">
    <property type="entry name" value="SLR0882 PROTEIN-RELATED"/>
    <property type="match status" value="1"/>
</dbReference>
<name>A0A501WRL7_9GAMM</name>
<comment type="function">
    <text evidence="1">Part of the ABC transporter complex LptBFG involved in the translocation of lipopolysaccharide (LPS) from the inner membrane to the outer membrane.</text>
</comment>
<comment type="similarity">
    <text evidence="3">Belongs to the LptF/LptG family.</text>
</comment>
<keyword evidence="5 9" id="KW-0812">Transmembrane</keyword>
<evidence type="ECO:0000256" key="1">
    <source>
        <dbReference type="ARBA" id="ARBA00002265"/>
    </source>
</evidence>
<dbReference type="Pfam" id="PF03739">
    <property type="entry name" value="LptF_LptG"/>
    <property type="match status" value="1"/>
</dbReference>
<evidence type="ECO:0000256" key="5">
    <source>
        <dbReference type="ARBA" id="ARBA00022692"/>
    </source>
</evidence>
<feature type="transmembrane region" description="Helical" evidence="9">
    <location>
        <begin position="98"/>
        <end position="119"/>
    </location>
</feature>
<protein>
    <submittedName>
        <fullName evidence="10">LPS export ABC transporter permease LptG</fullName>
    </submittedName>
</protein>
<comment type="subcellular location">
    <subcellularLocation>
        <location evidence="2">Cell membrane</location>
        <topology evidence="2">Multi-pass membrane protein</topology>
    </subcellularLocation>
</comment>
<comment type="caution">
    <text evidence="10">The sequence shown here is derived from an EMBL/GenBank/DDBJ whole genome shotgun (WGS) entry which is preliminary data.</text>
</comment>
<evidence type="ECO:0000313" key="11">
    <source>
        <dbReference type="Proteomes" id="UP000315901"/>
    </source>
</evidence>
<evidence type="ECO:0000256" key="9">
    <source>
        <dbReference type="SAM" id="Phobius"/>
    </source>
</evidence>
<evidence type="ECO:0000313" key="10">
    <source>
        <dbReference type="EMBL" id="TPE49641.1"/>
    </source>
</evidence>
<feature type="transmembrane region" description="Helical" evidence="9">
    <location>
        <begin position="15"/>
        <end position="35"/>
    </location>
</feature>
<dbReference type="AlphaFoldDB" id="A0A501WRL7"/>
<reference evidence="10 11" key="1">
    <citation type="submission" date="2019-06" db="EMBL/GenBank/DDBJ databases">
        <title>A novel bacterium of genus Marinomonas, isolated from coastal sand.</title>
        <authorList>
            <person name="Huang H."/>
            <person name="Mo K."/>
            <person name="Hu Y."/>
        </authorList>
    </citation>
    <scope>NUCLEOTIDE SEQUENCE [LARGE SCALE GENOMIC DNA]</scope>
    <source>
        <strain evidence="10 11">HB171799</strain>
    </source>
</reference>
<evidence type="ECO:0000256" key="4">
    <source>
        <dbReference type="ARBA" id="ARBA00022475"/>
    </source>
</evidence>
<dbReference type="PANTHER" id="PTHR33529:SF2">
    <property type="entry name" value="LIPOPOLYSACCHARIDE EXPORT SYSTEM PERMEASE PROTEIN LPTG"/>
    <property type="match status" value="1"/>
</dbReference>
<feature type="transmembrane region" description="Helical" evidence="9">
    <location>
        <begin position="331"/>
        <end position="352"/>
    </location>
</feature>
<keyword evidence="11" id="KW-1185">Reference proteome</keyword>
<gene>
    <name evidence="10" type="primary">lptG</name>
    <name evidence="10" type="ORF">FJM67_11645</name>
</gene>
<dbReference type="Proteomes" id="UP000315901">
    <property type="component" value="Unassembled WGS sequence"/>
</dbReference>
<keyword evidence="6 9" id="KW-1133">Transmembrane helix</keyword>
<proteinExistence type="inferred from homology"/>
<feature type="transmembrane region" description="Helical" evidence="9">
    <location>
        <begin position="305"/>
        <end position="325"/>
    </location>
</feature>
<evidence type="ECO:0000256" key="3">
    <source>
        <dbReference type="ARBA" id="ARBA00007725"/>
    </source>
</evidence>
<sequence length="356" mass="39283">MVLLSKIDRYVGMTVLWSVLFVMLTLLGLDFIITFIDQIQKVNERFTTSSLLLVLGYGMPSKFAEYLPVSCLIGTLVGLGALATTSEITVIRAAGTPIWRIGISACQPILVLALAGLGISQYVSPVADQKALILQQSEQRRVDDFSLQGGTWVKVNGNYVYINAADANQVLYGLRIFDRDDVKLNAIIDADKAVYLGNDEWRLEGVRKTIFTPDKVMIETRPEQNWQATLQPRHLYLSTQEPANLSLTELYEYASYLTSEGLNDGPYSLELWTKLLRPLSSIALVIVAMSTVFGPLRSSSMGGRIFSGVIIGVAFQNGLSLFGRMSLLTSIPPFMGVMIPILVCFAIGLILIRRKS</sequence>
<feature type="transmembrane region" description="Helical" evidence="9">
    <location>
        <begin position="66"/>
        <end position="86"/>
    </location>
</feature>
<organism evidence="10 11">
    <name type="scientific">Maribrevibacterium harenarium</name>
    <dbReference type="NCBI Taxonomy" id="2589817"/>
    <lineage>
        <taxon>Bacteria</taxon>
        <taxon>Pseudomonadati</taxon>
        <taxon>Pseudomonadota</taxon>
        <taxon>Gammaproteobacteria</taxon>
        <taxon>Oceanospirillales</taxon>
        <taxon>Oceanospirillaceae</taxon>
        <taxon>Maribrevibacterium</taxon>
    </lineage>
</organism>
<feature type="transmembrane region" description="Helical" evidence="9">
    <location>
        <begin position="275"/>
        <end position="293"/>
    </location>
</feature>
<keyword evidence="7 9" id="KW-0472">Membrane</keyword>
<dbReference type="RefSeq" id="WP_140589485.1">
    <property type="nucleotide sequence ID" value="NZ_VFRR01000023.1"/>
</dbReference>
<dbReference type="InterPro" id="IPR030923">
    <property type="entry name" value="LptG"/>
</dbReference>
<keyword evidence="4" id="KW-1003">Cell membrane</keyword>
<dbReference type="GO" id="GO:0015920">
    <property type="term" value="P:lipopolysaccharide transport"/>
    <property type="evidence" value="ECO:0007669"/>
    <property type="project" value="TreeGrafter"/>
</dbReference>
<evidence type="ECO:0000256" key="2">
    <source>
        <dbReference type="ARBA" id="ARBA00004651"/>
    </source>
</evidence>
<accession>A0A501WRL7</accession>
<dbReference type="GO" id="GO:0055085">
    <property type="term" value="P:transmembrane transport"/>
    <property type="evidence" value="ECO:0007669"/>
    <property type="project" value="InterPro"/>
</dbReference>
<dbReference type="OrthoDB" id="9776227at2"/>
<dbReference type="NCBIfam" id="TIGR04408">
    <property type="entry name" value="LptG_lptG"/>
    <property type="match status" value="1"/>
</dbReference>
<dbReference type="InterPro" id="IPR005495">
    <property type="entry name" value="LptG/LptF_permease"/>
</dbReference>
<dbReference type="EMBL" id="VFRR01000023">
    <property type="protein sequence ID" value="TPE49641.1"/>
    <property type="molecule type" value="Genomic_DNA"/>
</dbReference>
<dbReference type="GO" id="GO:0043190">
    <property type="term" value="C:ATP-binding cassette (ABC) transporter complex"/>
    <property type="evidence" value="ECO:0007669"/>
    <property type="project" value="InterPro"/>
</dbReference>